<name>A0A2P8F9K4_9BACT</name>
<sequence>MANCSLLKKSHGAVAGKGALGIGNTSTTLSLLVQEQREVCVKLLLNGPKSYSMCVKCAQIKDFDK</sequence>
<evidence type="ECO:0000313" key="1">
    <source>
        <dbReference type="EMBL" id="PSL18403.1"/>
    </source>
</evidence>
<proteinExistence type="predicted"/>
<organism evidence="1 2">
    <name type="scientific">Dyadobacter jiangsuensis</name>
    <dbReference type="NCBI Taxonomy" id="1591085"/>
    <lineage>
        <taxon>Bacteria</taxon>
        <taxon>Pseudomonadati</taxon>
        <taxon>Bacteroidota</taxon>
        <taxon>Cytophagia</taxon>
        <taxon>Cytophagales</taxon>
        <taxon>Spirosomataceae</taxon>
        <taxon>Dyadobacter</taxon>
    </lineage>
</organism>
<comment type="caution">
    <text evidence="1">The sequence shown here is derived from an EMBL/GenBank/DDBJ whole genome shotgun (WGS) entry which is preliminary data.</text>
</comment>
<reference evidence="1 2" key="1">
    <citation type="submission" date="2018-03" db="EMBL/GenBank/DDBJ databases">
        <title>Genomic Encyclopedia of Archaeal and Bacterial Type Strains, Phase II (KMG-II): from individual species to whole genera.</title>
        <authorList>
            <person name="Goeker M."/>
        </authorList>
    </citation>
    <scope>NUCLEOTIDE SEQUENCE [LARGE SCALE GENOMIC DNA]</scope>
    <source>
        <strain evidence="1 2">DSM 29057</strain>
    </source>
</reference>
<accession>A0A2P8F9K4</accession>
<dbReference type="Proteomes" id="UP000241964">
    <property type="component" value="Unassembled WGS sequence"/>
</dbReference>
<dbReference type="EMBL" id="PYAS01000031">
    <property type="protein sequence ID" value="PSL18403.1"/>
    <property type="molecule type" value="Genomic_DNA"/>
</dbReference>
<protein>
    <submittedName>
        <fullName evidence="1">Uncharacterized protein</fullName>
    </submittedName>
</protein>
<dbReference type="AlphaFoldDB" id="A0A2P8F9K4"/>
<gene>
    <name evidence="1" type="ORF">CLV60_13113</name>
</gene>
<keyword evidence="2" id="KW-1185">Reference proteome</keyword>
<evidence type="ECO:0000313" key="2">
    <source>
        <dbReference type="Proteomes" id="UP000241964"/>
    </source>
</evidence>